<evidence type="ECO:0000256" key="3">
    <source>
        <dbReference type="ARBA" id="ARBA00022840"/>
    </source>
</evidence>
<keyword evidence="1" id="KW-0547">Nucleotide-binding</keyword>
<dbReference type="GO" id="GO:0006281">
    <property type="term" value="P:DNA repair"/>
    <property type="evidence" value="ECO:0007669"/>
    <property type="project" value="TreeGrafter"/>
</dbReference>
<dbReference type="SUPFAM" id="SSF52540">
    <property type="entry name" value="P-loop containing nucleoside triphosphate hydrolases"/>
    <property type="match status" value="1"/>
</dbReference>
<protein>
    <submittedName>
        <fullName evidence="4">Unannotated protein</fullName>
    </submittedName>
</protein>
<evidence type="ECO:0000256" key="2">
    <source>
        <dbReference type="ARBA" id="ARBA00022801"/>
    </source>
</evidence>
<dbReference type="GO" id="GO:0008094">
    <property type="term" value="F:ATP-dependent activity, acting on DNA"/>
    <property type="evidence" value="ECO:0007669"/>
    <property type="project" value="TreeGrafter"/>
</dbReference>
<dbReference type="PANTHER" id="PTHR45626">
    <property type="entry name" value="TRANSCRIPTION TERMINATION FACTOR 2-RELATED"/>
    <property type="match status" value="1"/>
</dbReference>
<dbReference type="AlphaFoldDB" id="A0A6J7NGZ2"/>
<dbReference type="Gene3D" id="3.40.50.300">
    <property type="entry name" value="P-loop containing nucleotide triphosphate hydrolases"/>
    <property type="match status" value="1"/>
</dbReference>
<dbReference type="GO" id="GO:0005524">
    <property type="term" value="F:ATP binding"/>
    <property type="evidence" value="ECO:0007669"/>
    <property type="project" value="UniProtKB-KW"/>
</dbReference>
<accession>A0A6J7NGZ2</accession>
<dbReference type="EMBL" id="CAFBOM010000167">
    <property type="protein sequence ID" value="CAB4991555.1"/>
    <property type="molecule type" value="Genomic_DNA"/>
</dbReference>
<dbReference type="InterPro" id="IPR050628">
    <property type="entry name" value="SNF2_RAD54_helicase_TF"/>
</dbReference>
<reference evidence="4" key="1">
    <citation type="submission" date="2020-05" db="EMBL/GenBank/DDBJ databases">
        <authorList>
            <person name="Chiriac C."/>
            <person name="Salcher M."/>
            <person name="Ghai R."/>
            <person name="Kavagutti S V."/>
        </authorList>
    </citation>
    <scope>NUCLEOTIDE SEQUENCE</scope>
</reference>
<keyword evidence="2" id="KW-0378">Hydrolase</keyword>
<sequence>MHRIGQTRKVMVYRMVSKDTIEEKVMALKASKAQLFDSVMEGVAGSGSGLSASDIRDLLS</sequence>
<organism evidence="4">
    <name type="scientific">freshwater metagenome</name>
    <dbReference type="NCBI Taxonomy" id="449393"/>
    <lineage>
        <taxon>unclassified sequences</taxon>
        <taxon>metagenomes</taxon>
        <taxon>ecological metagenomes</taxon>
    </lineage>
</organism>
<evidence type="ECO:0000313" key="4">
    <source>
        <dbReference type="EMBL" id="CAB4991555.1"/>
    </source>
</evidence>
<gene>
    <name evidence="4" type="ORF">UFOPK3957_01032</name>
</gene>
<evidence type="ECO:0000256" key="1">
    <source>
        <dbReference type="ARBA" id="ARBA00022741"/>
    </source>
</evidence>
<keyword evidence="3" id="KW-0067">ATP-binding</keyword>
<name>A0A6J7NGZ2_9ZZZZ</name>
<proteinExistence type="predicted"/>
<dbReference type="InterPro" id="IPR027417">
    <property type="entry name" value="P-loop_NTPase"/>
</dbReference>
<dbReference type="GO" id="GO:0005634">
    <property type="term" value="C:nucleus"/>
    <property type="evidence" value="ECO:0007669"/>
    <property type="project" value="TreeGrafter"/>
</dbReference>
<dbReference type="GO" id="GO:0016787">
    <property type="term" value="F:hydrolase activity"/>
    <property type="evidence" value="ECO:0007669"/>
    <property type="project" value="UniProtKB-KW"/>
</dbReference>